<dbReference type="EMBL" id="GBXM01033703">
    <property type="protein sequence ID" value="JAH74874.1"/>
    <property type="molecule type" value="Transcribed_RNA"/>
</dbReference>
<reference evidence="1" key="1">
    <citation type="submission" date="2014-11" db="EMBL/GenBank/DDBJ databases">
        <authorList>
            <person name="Amaro Gonzalez C."/>
        </authorList>
    </citation>
    <scope>NUCLEOTIDE SEQUENCE</scope>
</reference>
<sequence length="68" mass="8059">MCIYCVFSSLKTVKNIRVTFHWMRTLKELYESFMKNKCSLASFANDNDPHTFRHTESSNCKTTNMHSF</sequence>
<protein>
    <submittedName>
        <fullName evidence="1">Uncharacterized protein</fullName>
    </submittedName>
</protein>
<evidence type="ECO:0000313" key="1">
    <source>
        <dbReference type="EMBL" id="JAH74874.1"/>
    </source>
</evidence>
<accession>A0A0E9V9T8</accession>
<organism evidence="1">
    <name type="scientific">Anguilla anguilla</name>
    <name type="common">European freshwater eel</name>
    <name type="synonym">Muraena anguilla</name>
    <dbReference type="NCBI Taxonomy" id="7936"/>
    <lineage>
        <taxon>Eukaryota</taxon>
        <taxon>Metazoa</taxon>
        <taxon>Chordata</taxon>
        <taxon>Craniata</taxon>
        <taxon>Vertebrata</taxon>
        <taxon>Euteleostomi</taxon>
        <taxon>Actinopterygii</taxon>
        <taxon>Neopterygii</taxon>
        <taxon>Teleostei</taxon>
        <taxon>Anguilliformes</taxon>
        <taxon>Anguillidae</taxon>
        <taxon>Anguilla</taxon>
    </lineage>
</organism>
<dbReference type="AlphaFoldDB" id="A0A0E9V9T8"/>
<proteinExistence type="predicted"/>
<reference evidence="1" key="2">
    <citation type="journal article" date="2015" name="Fish Shellfish Immunol.">
        <title>Early steps in the European eel (Anguilla anguilla)-Vibrio vulnificus interaction in the gills: Role of the RtxA13 toxin.</title>
        <authorList>
            <person name="Callol A."/>
            <person name="Pajuelo D."/>
            <person name="Ebbesson L."/>
            <person name="Teles M."/>
            <person name="MacKenzie S."/>
            <person name="Amaro C."/>
        </authorList>
    </citation>
    <scope>NUCLEOTIDE SEQUENCE</scope>
</reference>
<name>A0A0E9V9T8_ANGAN</name>